<feature type="compositionally biased region" description="Low complexity" evidence="1">
    <location>
        <begin position="525"/>
        <end position="540"/>
    </location>
</feature>
<accession>A0A835XXK0</accession>
<feature type="compositionally biased region" description="Gly residues" evidence="1">
    <location>
        <begin position="343"/>
        <end position="354"/>
    </location>
</feature>
<dbReference type="EMBL" id="JAEHOE010000080">
    <property type="protein sequence ID" value="KAG2488705.1"/>
    <property type="molecule type" value="Genomic_DNA"/>
</dbReference>
<evidence type="ECO:0000313" key="3">
    <source>
        <dbReference type="Proteomes" id="UP000612055"/>
    </source>
</evidence>
<keyword evidence="3" id="KW-1185">Reference proteome</keyword>
<reference evidence="2" key="1">
    <citation type="journal article" date="2020" name="bioRxiv">
        <title>Comparative genomics of Chlamydomonas.</title>
        <authorList>
            <person name="Craig R.J."/>
            <person name="Hasan A.R."/>
            <person name="Ness R.W."/>
            <person name="Keightley P.D."/>
        </authorList>
    </citation>
    <scope>NUCLEOTIDE SEQUENCE</scope>
    <source>
        <strain evidence="2">CCAP 11/70</strain>
    </source>
</reference>
<sequence length="571" mass="59969">MPHVTQCRVCHRCHLSETPPPLSSAAGLAGGSNLRTDGPTGSSAQLETTAGVDPAQRPDPASKVVKDLRPSDFGPRDPEASQGLPECAECYGCRQELTVLSGKARFGNHTYRVDLGASNGWIFATPSNLTRSGRALVKLHCLPLAKRPGLAAPSCAPALTYEAGVVTRVWAAPVRAVVPGVGYPIDWWALWMEEAEGVSLDQLLAARSPDPVPASAVAELLNTRLNRTAVLRGALYDLLTGQCDRHGGNVFVQEDGSITLIDNDQSMVYGSKLCAFDSILLPTSQKYAVVMFNNEFVMKLPGAQRDPAVLGDGVSAQVVLDFRCALQGPADARGGAAEAAGEQGRGGGSGGGPAAAGLPSELAVCLRRISGMTSAEVRAHYGFFDGDGAPDLRQRAKDLLEHGLEWTLLHGRPANPPGRNYRLQPPCCAVRPTGGIGYTCAHPWARTWDVPYGDPHRGWDWTGPEPDPGSYEGGKHNGTEGVEATATGGRVVTRGTSTRDMFKGSQGTASGVTAEGLEGEKPSKGVVATAAGVGGSRHSMGGSGGGGQSQRRRIRRRRSRRSAAEVKPPAP</sequence>
<feature type="region of interest" description="Disordered" evidence="1">
    <location>
        <begin position="21"/>
        <end position="82"/>
    </location>
</feature>
<proteinExistence type="predicted"/>
<dbReference type="AlphaFoldDB" id="A0A835XXK0"/>
<evidence type="ECO:0000256" key="1">
    <source>
        <dbReference type="SAM" id="MobiDB-lite"/>
    </source>
</evidence>
<feature type="compositionally biased region" description="Low complexity" evidence="1">
    <location>
        <begin position="479"/>
        <end position="499"/>
    </location>
</feature>
<comment type="caution">
    <text evidence="2">The sequence shown here is derived from an EMBL/GenBank/DDBJ whole genome shotgun (WGS) entry which is preliminary data.</text>
</comment>
<dbReference type="Proteomes" id="UP000612055">
    <property type="component" value="Unassembled WGS sequence"/>
</dbReference>
<name>A0A835XXK0_9CHLO</name>
<gene>
    <name evidence="2" type="ORF">HYH03_012705</name>
</gene>
<feature type="compositionally biased region" description="Polar residues" evidence="1">
    <location>
        <begin position="33"/>
        <end position="48"/>
    </location>
</feature>
<evidence type="ECO:0008006" key="4">
    <source>
        <dbReference type="Google" id="ProtNLM"/>
    </source>
</evidence>
<protein>
    <recommendedName>
        <fullName evidence="4">PI3K/PI4K catalytic domain-containing protein</fullName>
    </recommendedName>
</protein>
<evidence type="ECO:0000313" key="2">
    <source>
        <dbReference type="EMBL" id="KAG2488705.1"/>
    </source>
</evidence>
<feature type="region of interest" description="Disordered" evidence="1">
    <location>
        <begin position="335"/>
        <end position="354"/>
    </location>
</feature>
<feature type="compositionally biased region" description="Basic residues" evidence="1">
    <location>
        <begin position="550"/>
        <end position="561"/>
    </location>
</feature>
<feature type="region of interest" description="Disordered" evidence="1">
    <location>
        <begin position="461"/>
        <end position="571"/>
    </location>
</feature>
<organism evidence="2 3">
    <name type="scientific">Edaphochlamys debaryana</name>
    <dbReference type="NCBI Taxonomy" id="47281"/>
    <lineage>
        <taxon>Eukaryota</taxon>
        <taxon>Viridiplantae</taxon>
        <taxon>Chlorophyta</taxon>
        <taxon>core chlorophytes</taxon>
        <taxon>Chlorophyceae</taxon>
        <taxon>CS clade</taxon>
        <taxon>Chlamydomonadales</taxon>
        <taxon>Chlamydomonadales incertae sedis</taxon>
        <taxon>Edaphochlamys</taxon>
    </lineage>
</organism>
<feature type="compositionally biased region" description="Basic and acidic residues" evidence="1">
    <location>
        <begin position="64"/>
        <end position="79"/>
    </location>
</feature>
<dbReference type="OrthoDB" id="498415at2759"/>